<reference evidence="2 3" key="1">
    <citation type="submission" date="2017-02" db="EMBL/GenBank/DDBJ databases">
        <authorList>
            <person name="Peterson S.W."/>
        </authorList>
    </citation>
    <scope>NUCLEOTIDE SEQUENCE [LARGE SCALE GENOMIC DNA]</scope>
    <source>
        <strain evidence="2 3">LSP_Lj1</strain>
    </source>
</reference>
<name>A0A1R4KDQ2_9ACTN</name>
<keyword evidence="1" id="KW-0472">Membrane</keyword>
<proteinExistence type="predicted"/>
<keyword evidence="1" id="KW-0812">Transmembrane</keyword>
<evidence type="ECO:0000256" key="1">
    <source>
        <dbReference type="SAM" id="Phobius"/>
    </source>
</evidence>
<sequence>MTAVRTATESKKTTLPRAEVHQQPLMLYAAVVLLLLALVLAAMLTETPLVALAVALPLIAGSFATLVASLRRHF</sequence>
<protein>
    <submittedName>
        <fullName evidence="2">Uncharacterized protein</fullName>
    </submittedName>
</protein>
<evidence type="ECO:0000313" key="3">
    <source>
        <dbReference type="Proteomes" id="UP000188342"/>
    </source>
</evidence>
<evidence type="ECO:0000313" key="2">
    <source>
        <dbReference type="EMBL" id="SJN42368.1"/>
    </source>
</evidence>
<dbReference type="AlphaFoldDB" id="A0A1R4KDQ2"/>
<accession>A0A1R4KDQ2</accession>
<feature type="transmembrane region" description="Helical" evidence="1">
    <location>
        <begin position="50"/>
        <end position="70"/>
    </location>
</feature>
<gene>
    <name evidence="2" type="ORF">FM114_13510</name>
</gene>
<organism evidence="2 3">
    <name type="scientific">Luteococcus japonicus LSP_Lj1</name>
    <dbReference type="NCBI Taxonomy" id="1255658"/>
    <lineage>
        <taxon>Bacteria</taxon>
        <taxon>Bacillati</taxon>
        <taxon>Actinomycetota</taxon>
        <taxon>Actinomycetes</taxon>
        <taxon>Propionibacteriales</taxon>
        <taxon>Propionibacteriaceae</taxon>
        <taxon>Luteococcus</taxon>
    </lineage>
</organism>
<keyword evidence="1" id="KW-1133">Transmembrane helix</keyword>
<feature type="transmembrane region" description="Helical" evidence="1">
    <location>
        <begin position="25"/>
        <end position="44"/>
    </location>
</feature>
<dbReference type="Proteomes" id="UP000188342">
    <property type="component" value="Unassembled WGS sequence"/>
</dbReference>
<dbReference type="EMBL" id="FUKQ01000047">
    <property type="protein sequence ID" value="SJN42368.1"/>
    <property type="molecule type" value="Genomic_DNA"/>
</dbReference>
<dbReference type="RefSeq" id="WP_094765647.1">
    <property type="nucleotide sequence ID" value="NZ_FUKQ01000047.1"/>
</dbReference>
<keyword evidence="3" id="KW-1185">Reference proteome</keyword>